<dbReference type="GO" id="GO:0000271">
    <property type="term" value="P:polysaccharide biosynthetic process"/>
    <property type="evidence" value="ECO:0007669"/>
    <property type="project" value="TreeGrafter"/>
</dbReference>
<dbReference type="SUPFAM" id="SSF51182">
    <property type="entry name" value="RmlC-like cupins"/>
    <property type="match status" value="1"/>
</dbReference>
<reference evidence="2 3" key="1">
    <citation type="journal article" date="2016" name="Nat. Commun.">
        <title>Thousands of microbial genomes shed light on interconnected biogeochemical processes in an aquifer system.</title>
        <authorList>
            <person name="Anantharaman K."/>
            <person name="Brown C.T."/>
            <person name="Hug L.A."/>
            <person name="Sharon I."/>
            <person name="Castelle C.J."/>
            <person name="Probst A.J."/>
            <person name="Thomas B.C."/>
            <person name="Singh A."/>
            <person name="Wilkins M.J."/>
            <person name="Karaoz U."/>
            <person name="Brodie E.L."/>
            <person name="Williams K.H."/>
            <person name="Hubbard S.S."/>
            <person name="Banfield J.F."/>
        </authorList>
    </citation>
    <scope>NUCLEOTIDE SEQUENCE [LARGE SCALE GENOMIC DNA]</scope>
</reference>
<dbReference type="InterPro" id="IPR000888">
    <property type="entry name" value="RmlC-like"/>
</dbReference>
<evidence type="ECO:0008006" key="4">
    <source>
        <dbReference type="Google" id="ProtNLM"/>
    </source>
</evidence>
<dbReference type="GO" id="GO:0005829">
    <property type="term" value="C:cytosol"/>
    <property type="evidence" value="ECO:0007669"/>
    <property type="project" value="TreeGrafter"/>
</dbReference>
<name>A0A1G2FXB5_9BACT</name>
<dbReference type="PANTHER" id="PTHR21047">
    <property type="entry name" value="DTDP-6-DEOXY-D-GLUCOSE-3,5 EPIMERASE"/>
    <property type="match status" value="1"/>
</dbReference>
<dbReference type="InterPro" id="IPR011051">
    <property type="entry name" value="RmlC_Cupin_sf"/>
</dbReference>
<feature type="site" description="Participates in a stacking interaction with the thymidine ring of dTDP-4-oxo-6-deoxyglucose" evidence="1">
    <location>
        <position position="133"/>
    </location>
</feature>
<accession>A0A1G2FXB5</accession>
<evidence type="ECO:0000256" key="1">
    <source>
        <dbReference type="PIRSR" id="PIRSR600888-3"/>
    </source>
</evidence>
<dbReference type="Proteomes" id="UP000176700">
    <property type="component" value="Unassembled WGS sequence"/>
</dbReference>
<protein>
    <recommendedName>
        <fullName evidence="4">dTDP-4-dehydrorhamnose 3,5-epimerase</fullName>
    </recommendedName>
</protein>
<evidence type="ECO:0000313" key="2">
    <source>
        <dbReference type="EMBL" id="OGZ42724.1"/>
    </source>
</evidence>
<evidence type="ECO:0000313" key="3">
    <source>
        <dbReference type="Proteomes" id="UP000176700"/>
    </source>
</evidence>
<proteinExistence type="predicted"/>
<dbReference type="AlphaFoldDB" id="A0A1G2FXB5"/>
<comment type="caution">
    <text evidence="2">The sequence shown here is derived from an EMBL/GenBank/DDBJ whole genome shotgun (WGS) entry which is preliminary data.</text>
</comment>
<dbReference type="GO" id="GO:0008830">
    <property type="term" value="F:dTDP-4-dehydrorhamnose 3,5-epimerase activity"/>
    <property type="evidence" value="ECO:0007669"/>
    <property type="project" value="InterPro"/>
</dbReference>
<dbReference type="EMBL" id="MHNI01000014">
    <property type="protein sequence ID" value="OGZ42724.1"/>
    <property type="molecule type" value="Genomic_DNA"/>
</dbReference>
<gene>
    <name evidence="2" type="ORF">A2W41_03215</name>
</gene>
<sequence>MNKNQTAPTGEIEGLIIKDLEVHSDDRGYLFELAHSYDLPGFGQVYAVGDPVRGSIRAFHKHDKLWDLFCIVSGSAKFVFVDDRADAKTKGNMQIIVAGERSPKLIIVPPGIYHGWMSLEDNTLLISTASELYNREAPDEYRIDPYTYGDVWTVKGK</sequence>
<organism evidence="2 3">
    <name type="scientific">Candidatus Ryanbacteria bacterium RIFCSPHIGHO2_01_45_13</name>
    <dbReference type="NCBI Taxonomy" id="1802112"/>
    <lineage>
        <taxon>Bacteria</taxon>
        <taxon>Candidatus Ryaniibacteriota</taxon>
    </lineage>
</organism>
<dbReference type="PANTHER" id="PTHR21047:SF2">
    <property type="entry name" value="THYMIDINE DIPHOSPHO-4-KETO-RHAMNOSE 3,5-EPIMERASE"/>
    <property type="match status" value="1"/>
</dbReference>
<dbReference type="InterPro" id="IPR014710">
    <property type="entry name" value="RmlC-like_jellyroll"/>
</dbReference>
<dbReference type="Pfam" id="PF00908">
    <property type="entry name" value="dTDP_sugar_isom"/>
    <property type="match status" value="1"/>
</dbReference>
<dbReference type="Gene3D" id="2.60.120.10">
    <property type="entry name" value="Jelly Rolls"/>
    <property type="match status" value="1"/>
</dbReference>